<evidence type="ECO:0000313" key="4">
    <source>
        <dbReference type="Proteomes" id="UP000275137"/>
    </source>
</evidence>
<gene>
    <name evidence="3" type="ORF">ED236_00910</name>
</gene>
<dbReference type="Gene3D" id="1.25.40.10">
    <property type="entry name" value="Tetratricopeptide repeat domain"/>
    <property type="match status" value="3"/>
</dbReference>
<reference evidence="3 4" key="1">
    <citation type="submission" date="2018-10" db="EMBL/GenBank/DDBJ databases">
        <authorList>
            <person name="Chen W.-M."/>
        </authorList>
    </citation>
    <scope>NUCLEOTIDE SEQUENCE [LARGE SCALE GENOMIC DNA]</scope>
    <source>
        <strain evidence="3 4">H-5</strain>
    </source>
</reference>
<dbReference type="InterPro" id="IPR019734">
    <property type="entry name" value="TPR_rpt"/>
</dbReference>
<feature type="repeat" description="TPR" evidence="1">
    <location>
        <begin position="225"/>
        <end position="258"/>
    </location>
</feature>
<dbReference type="Proteomes" id="UP000275137">
    <property type="component" value="Unassembled WGS sequence"/>
</dbReference>
<comment type="caution">
    <text evidence="3">The sequence shown here is derived from an EMBL/GenBank/DDBJ whole genome shotgun (WGS) entry which is preliminary data.</text>
</comment>
<evidence type="ECO:0000256" key="2">
    <source>
        <dbReference type="SAM" id="SignalP"/>
    </source>
</evidence>
<dbReference type="AlphaFoldDB" id="A0A3N0V665"/>
<accession>A0A3N0V665</accession>
<protein>
    <submittedName>
        <fullName evidence="3">Tetratricopeptide repeat protein</fullName>
    </submittedName>
</protein>
<name>A0A3N0V665_9PROT</name>
<keyword evidence="4" id="KW-1185">Reference proteome</keyword>
<proteinExistence type="predicted"/>
<feature type="chain" id="PRO_5018123837" evidence="2">
    <location>
        <begin position="33"/>
        <end position="317"/>
    </location>
</feature>
<dbReference type="InterPro" id="IPR011990">
    <property type="entry name" value="TPR-like_helical_dom_sf"/>
</dbReference>
<feature type="signal peptide" evidence="2">
    <location>
        <begin position="1"/>
        <end position="32"/>
    </location>
</feature>
<evidence type="ECO:0000313" key="3">
    <source>
        <dbReference type="EMBL" id="ROH88074.1"/>
    </source>
</evidence>
<dbReference type="PANTHER" id="PTHR10098">
    <property type="entry name" value="RAPSYN-RELATED"/>
    <property type="match status" value="1"/>
</dbReference>
<dbReference type="PROSITE" id="PS50005">
    <property type="entry name" value="TPR"/>
    <property type="match status" value="1"/>
</dbReference>
<organism evidence="3 4">
    <name type="scientific">Pseudomethylobacillus aquaticus</name>
    <dbReference type="NCBI Taxonomy" id="2676064"/>
    <lineage>
        <taxon>Bacteria</taxon>
        <taxon>Pseudomonadati</taxon>
        <taxon>Pseudomonadota</taxon>
        <taxon>Betaproteobacteria</taxon>
        <taxon>Nitrosomonadales</taxon>
        <taxon>Methylophilaceae</taxon>
        <taxon>Pseudomethylobacillus</taxon>
    </lineage>
</organism>
<keyword evidence="2" id="KW-0732">Signal</keyword>
<dbReference type="SMART" id="SM00028">
    <property type="entry name" value="TPR"/>
    <property type="match status" value="4"/>
</dbReference>
<dbReference type="EMBL" id="RJVP01000001">
    <property type="protein sequence ID" value="ROH88074.1"/>
    <property type="molecule type" value="Genomic_DNA"/>
</dbReference>
<dbReference type="Pfam" id="PF13424">
    <property type="entry name" value="TPR_12"/>
    <property type="match status" value="1"/>
</dbReference>
<dbReference type="SUPFAM" id="SSF48452">
    <property type="entry name" value="TPR-like"/>
    <property type="match status" value="2"/>
</dbReference>
<sequence length="317" mass="34619">MTGISIWSHNNMKIASTVLMLGLLAGLQTVHAAEEDVATMVAECNKSVKQGDAAKAQAWAERILKVDAKQRDAYLCKGRALGATGQFPQALDALQMAVKLSSAANDRMIALALLGNVQKSMKSYEPALVSYRDSLKLAQQEKNRTFERVSLNLIGETLMDSAQYQAALDSYIAGDKLSGNDNERADNAVRIAAASSQLGKHDQAIEYQIRATLMLERAGTLDQIANANLELGRIYTRAGQYENAERAINKTLKLSKQNEGPYWEAMSYFYLAETKVASGDKTTARSLLNDMATIAEQMNAFDLLDQARAAIADLSKK</sequence>
<keyword evidence="1" id="KW-0802">TPR repeat</keyword>
<evidence type="ECO:0000256" key="1">
    <source>
        <dbReference type="PROSITE-ProRule" id="PRU00339"/>
    </source>
</evidence>